<accession>A0A0V8GCP3</accession>
<evidence type="ECO:0000256" key="6">
    <source>
        <dbReference type="ARBA" id="ARBA00023098"/>
    </source>
</evidence>
<evidence type="ECO:0000313" key="12">
    <source>
        <dbReference type="Proteomes" id="UP000053797"/>
    </source>
</evidence>
<evidence type="ECO:0000256" key="1">
    <source>
        <dbReference type="ARBA" id="ARBA00022475"/>
    </source>
</evidence>
<keyword evidence="6" id="KW-0443">Lipid metabolism</keyword>
<name>A0A0V8GCP3_9BACL</name>
<keyword evidence="4 10" id="KW-0812">Transmembrane</keyword>
<feature type="transmembrane region" description="Helical" evidence="10">
    <location>
        <begin position="144"/>
        <end position="166"/>
    </location>
</feature>
<feature type="transmembrane region" description="Helical" evidence="10">
    <location>
        <begin position="70"/>
        <end position="87"/>
    </location>
</feature>
<evidence type="ECO:0000256" key="2">
    <source>
        <dbReference type="ARBA" id="ARBA00022516"/>
    </source>
</evidence>
<dbReference type="OrthoDB" id="9777124at2"/>
<keyword evidence="8" id="KW-0594">Phospholipid biosynthesis</keyword>
<evidence type="ECO:0008006" key="13">
    <source>
        <dbReference type="Google" id="ProtNLM"/>
    </source>
</evidence>
<evidence type="ECO:0000313" key="11">
    <source>
        <dbReference type="EMBL" id="KSU47989.1"/>
    </source>
</evidence>
<evidence type="ECO:0000256" key="9">
    <source>
        <dbReference type="ARBA" id="ARBA00023264"/>
    </source>
</evidence>
<sequence>MILNLLLGYLIGSILGGTLWKYVSRTDLAQIGSGNIGARNAHRAGGLPAFLFVYLFDAAKTVLALQITDAFYPVALAVLIGHLFPLFHPRRGGKGYAVFSGIVFAITPWAYLAGLGILGLSYLVTKDSVKAGLIPVVLLPLLPVYFDAGPINILCTVAVSLLVLWAHDALHKPVIT</sequence>
<dbReference type="AlphaFoldDB" id="A0A0V8GCP3"/>
<feature type="transmembrane region" description="Helical" evidence="10">
    <location>
        <begin position="6"/>
        <end position="23"/>
    </location>
</feature>
<keyword evidence="7 10" id="KW-0472">Membrane</keyword>
<evidence type="ECO:0000256" key="10">
    <source>
        <dbReference type="SAM" id="Phobius"/>
    </source>
</evidence>
<keyword evidence="2" id="KW-0444">Lipid biosynthesis</keyword>
<organism evidence="11 12">
    <name type="scientific">Exiguobacterium indicum</name>
    <dbReference type="NCBI Taxonomy" id="296995"/>
    <lineage>
        <taxon>Bacteria</taxon>
        <taxon>Bacillati</taxon>
        <taxon>Bacillota</taxon>
        <taxon>Bacilli</taxon>
        <taxon>Bacillales</taxon>
        <taxon>Bacillales Family XII. Incertae Sedis</taxon>
        <taxon>Exiguobacterium</taxon>
    </lineage>
</organism>
<dbReference type="PANTHER" id="PTHR30309:SF0">
    <property type="entry name" value="GLYCEROL-3-PHOSPHATE ACYLTRANSFERASE-RELATED"/>
    <property type="match status" value="1"/>
</dbReference>
<reference evidence="11 12" key="1">
    <citation type="journal article" date="2015" name="Int. J. Syst. Evol. Microbiol.">
        <title>Exiguobacterium enclense sp. nov., isolated from sediment.</title>
        <authorList>
            <person name="Dastager S.G."/>
            <person name="Mawlankar R."/>
            <person name="Sonalkar V.V."/>
            <person name="Thorat M.N."/>
            <person name="Mual P."/>
            <person name="Verma A."/>
            <person name="Krishnamurthi S."/>
            <person name="Tang S.K."/>
            <person name="Li W.J."/>
        </authorList>
    </citation>
    <scope>NUCLEOTIDE SEQUENCE [LARGE SCALE GENOMIC DNA]</scope>
    <source>
        <strain evidence="11 12">NIO-1109</strain>
    </source>
</reference>
<proteinExistence type="predicted"/>
<protein>
    <recommendedName>
        <fullName evidence="13">Glycerol-3-phosphate acyltransferase</fullName>
    </recommendedName>
</protein>
<dbReference type="PANTHER" id="PTHR30309">
    <property type="entry name" value="INNER MEMBRANE PROTEIN YGIH"/>
    <property type="match status" value="1"/>
</dbReference>
<evidence type="ECO:0000256" key="5">
    <source>
        <dbReference type="ARBA" id="ARBA00022989"/>
    </source>
</evidence>
<dbReference type="RefSeq" id="WP_058265963.1">
    <property type="nucleotide sequence ID" value="NZ_FMYN01000006.1"/>
</dbReference>
<keyword evidence="9" id="KW-1208">Phospholipid metabolism</keyword>
<evidence type="ECO:0000256" key="8">
    <source>
        <dbReference type="ARBA" id="ARBA00023209"/>
    </source>
</evidence>
<dbReference type="Proteomes" id="UP000053797">
    <property type="component" value="Unassembled WGS sequence"/>
</dbReference>
<dbReference type="GO" id="GO:0008654">
    <property type="term" value="P:phospholipid biosynthetic process"/>
    <property type="evidence" value="ECO:0007669"/>
    <property type="project" value="UniProtKB-KW"/>
</dbReference>
<dbReference type="Pfam" id="PF02660">
    <property type="entry name" value="G3P_acyltransf"/>
    <property type="match status" value="1"/>
</dbReference>
<feature type="transmembrane region" description="Helical" evidence="10">
    <location>
        <begin position="99"/>
        <end position="124"/>
    </location>
</feature>
<dbReference type="InterPro" id="IPR003811">
    <property type="entry name" value="G3P_acylTferase_PlsY"/>
</dbReference>
<keyword evidence="3" id="KW-0808">Transferase</keyword>
<dbReference type="EMBL" id="LNQL01000006">
    <property type="protein sequence ID" value="KSU47989.1"/>
    <property type="molecule type" value="Genomic_DNA"/>
</dbReference>
<evidence type="ECO:0000256" key="4">
    <source>
        <dbReference type="ARBA" id="ARBA00022692"/>
    </source>
</evidence>
<comment type="caution">
    <text evidence="11">The sequence shown here is derived from an EMBL/GenBank/DDBJ whole genome shotgun (WGS) entry which is preliminary data.</text>
</comment>
<evidence type="ECO:0000256" key="7">
    <source>
        <dbReference type="ARBA" id="ARBA00023136"/>
    </source>
</evidence>
<evidence type="ECO:0000256" key="3">
    <source>
        <dbReference type="ARBA" id="ARBA00022679"/>
    </source>
</evidence>
<keyword evidence="1" id="KW-1003">Cell membrane</keyword>
<dbReference type="GO" id="GO:0005886">
    <property type="term" value="C:plasma membrane"/>
    <property type="evidence" value="ECO:0007669"/>
    <property type="project" value="InterPro"/>
</dbReference>
<gene>
    <name evidence="11" type="ORF">AS033_15155</name>
</gene>
<keyword evidence="5 10" id="KW-1133">Transmembrane helix</keyword>
<dbReference type="GO" id="GO:0043772">
    <property type="term" value="F:acyl-phosphate glycerol-3-phosphate acyltransferase activity"/>
    <property type="evidence" value="ECO:0007669"/>
    <property type="project" value="InterPro"/>
</dbReference>
<dbReference type="SMART" id="SM01207">
    <property type="entry name" value="G3P_acyltransf"/>
    <property type="match status" value="1"/>
</dbReference>